<dbReference type="Gene3D" id="1.20.1270.60">
    <property type="entry name" value="Arfaptin homology (AH) domain/BAR domain"/>
    <property type="match status" value="1"/>
</dbReference>
<dbReference type="InterPro" id="IPR027267">
    <property type="entry name" value="AH/BAR_dom_sf"/>
</dbReference>
<organism evidence="1">
    <name type="scientific">Notodromas monacha</name>
    <dbReference type="NCBI Taxonomy" id="399045"/>
    <lineage>
        <taxon>Eukaryota</taxon>
        <taxon>Metazoa</taxon>
        <taxon>Ecdysozoa</taxon>
        <taxon>Arthropoda</taxon>
        <taxon>Crustacea</taxon>
        <taxon>Oligostraca</taxon>
        <taxon>Ostracoda</taxon>
        <taxon>Podocopa</taxon>
        <taxon>Podocopida</taxon>
        <taxon>Cypridocopina</taxon>
        <taxon>Cypridoidea</taxon>
        <taxon>Cyprididae</taxon>
        <taxon>Notodromas</taxon>
    </lineage>
</organism>
<sequence length="275" mass="30723">MFRSLRKDPVLVTELSTPPERLKTANTDSELKMLLDQLRFVLAMAKQVADNAKNLSKVVPNVSLLESEVAAEVVEALAGVEGVNVPLKIMSVMETVIATEAREAGDMSRLLVEAVFVPARKYLQVVPFVNKQLRARDALIADILRTEDKLAKYERERFTNTNAWRIPTLKKQLAAQEADFCSLESHLVDELRQVVSVHNGEYFESVFEAFAKAELKLVGEQVKVLRDVDPVVRPDYEASRGMDFGTFLEDRLDRLGQFGIVSLVPPAAHRAACDV</sequence>
<reference evidence="1" key="1">
    <citation type="submission" date="2020-11" db="EMBL/GenBank/DDBJ databases">
        <authorList>
            <person name="Tran Van P."/>
        </authorList>
    </citation>
    <scope>NUCLEOTIDE SEQUENCE</scope>
</reference>
<protein>
    <submittedName>
        <fullName evidence="1">Uncharacterized protein</fullName>
    </submittedName>
</protein>
<accession>A0A7R9BTE4</accession>
<dbReference type="Proteomes" id="UP000678499">
    <property type="component" value="Unassembled WGS sequence"/>
</dbReference>
<gene>
    <name evidence="1" type="ORF">NMOB1V02_LOCUS8575</name>
</gene>
<proteinExistence type="predicted"/>
<dbReference type="AlphaFoldDB" id="A0A7R9BTE4"/>
<dbReference type="SUPFAM" id="SSF103657">
    <property type="entry name" value="BAR/IMD domain-like"/>
    <property type="match status" value="1"/>
</dbReference>
<evidence type="ECO:0000313" key="2">
    <source>
        <dbReference type="Proteomes" id="UP000678499"/>
    </source>
</evidence>
<evidence type="ECO:0000313" key="1">
    <source>
        <dbReference type="EMBL" id="CAD7280919.1"/>
    </source>
</evidence>
<name>A0A7R9BTE4_9CRUS</name>
<dbReference type="EMBL" id="OA884523">
    <property type="protein sequence ID" value="CAD7280919.1"/>
    <property type="molecule type" value="Genomic_DNA"/>
</dbReference>
<dbReference type="EMBL" id="CAJPEX010002486">
    <property type="protein sequence ID" value="CAG0921071.1"/>
    <property type="molecule type" value="Genomic_DNA"/>
</dbReference>
<keyword evidence="2" id="KW-1185">Reference proteome</keyword>